<evidence type="ECO:0000313" key="9">
    <source>
        <dbReference type="EMBL" id="TYO96321.1"/>
    </source>
</evidence>
<evidence type="ECO:0000256" key="3">
    <source>
        <dbReference type="ARBA" id="ARBA00022801"/>
    </source>
</evidence>
<dbReference type="Proteomes" id="UP000324159">
    <property type="component" value="Unassembled WGS sequence"/>
</dbReference>
<evidence type="ECO:0000256" key="5">
    <source>
        <dbReference type="ARBA" id="ARBA00023204"/>
    </source>
</evidence>
<keyword evidence="4 7" id="KW-0068">Autocatalytic cleavage</keyword>
<evidence type="ECO:0000256" key="7">
    <source>
        <dbReference type="RuleBase" id="RU003991"/>
    </source>
</evidence>
<dbReference type="GO" id="GO:0009432">
    <property type="term" value="P:SOS response"/>
    <property type="evidence" value="ECO:0007669"/>
    <property type="project" value="UniProtKB-KW"/>
</dbReference>
<dbReference type="GO" id="GO:0016787">
    <property type="term" value="F:hydrolase activity"/>
    <property type="evidence" value="ECO:0007669"/>
    <property type="project" value="UniProtKB-KW"/>
</dbReference>
<keyword evidence="6" id="KW-0742">SOS response</keyword>
<comment type="caution">
    <text evidence="9">The sequence shown here is derived from an EMBL/GenBank/DDBJ whole genome shotgun (WGS) entry which is preliminary data.</text>
</comment>
<evidence type="ECO:0000256" key="1">
    <source>
        <dbReference type="ARBA" id="ARBA00007484"/>
    </source>
</evidence>
<dbReference type="PANTHER" id="PTHR33516:SF2">
    <property type="entry name" value="LEXA REPRESSOR-RELATED"/>
    <property type="match status" value="1"/>
</dbReference>
<dbReference type="InterPro" id="IPR006197">
    <property type="entry name" value="Peptidase_S24_LexA"/>
</dbReference>
<dbReference type="InterPro" id="IPR036286">
    <property type="entry name" value="LexA/Signal_pep-like_sf"/>
</dbReference>
<comment type="similarity">
    <text evidence="1 7">Belongs to the peptidase S24 family.</text>
</comment>
<dbReference type="InterPro" id="IPR050077">
    <property type="entry name" value="LexA_repressor"/>
</dbReference>
<dbReference type="Pfam" id="PF00717">
    <property type="entry name" value="Peptidase_S24"/>
    <property type="match status" value="1"/>
</dbReference>
<dbReference type="AlphaFoldDB" id="A0A5D3WFA8"/>
<gene>
    <name evidence="9" type="ORF">EDC39_11426</name>
</gene>
<dbReference type="RefSeq" id="WP_148896794.1">
    <property type="nucleotide sequence ID" value="NZ_VNIB01000014.1"/>
</dbReference>
<dbReference type="InterPro" id="IPR039418">
    <property type="entry name" value="LexA-like"/>
</dbReference>
<keyword evidence="10" id="KW-1185">Reference proteome</keyword>
<dbReference type="InterPro" id="IPR015927">
    <property type="entry name" value="Peptidase_S24_S26A/B/C"/>
</dbReference>
<evidence type="ECO:0000256" key="6">
    <source>
        <dbReference type="ARBA" id="ARBA00023236"/>
    </source>
</evidence>
<dbReference type="NCBIfam" id="NF007621">
    <property type="entry name" value="PRK10276.1"/>
    <property type="match status" value="1"/>
</dbReference>
<dbReference type="OrthoDB" id="9802364at2"/>
<dbReference type="GO" id="GO:0003677">
    <property type="term" value="F:DNA binding"/>
    <property type="evidence" value="ECO:0007669"/>
    <property type="project" value="InterPro"/>
</dbReference>
<sequence>MKANLIGRAGDVARLDIPLFLDAVPAGFPSPASDYKERTLDLNELCVKNPAATYFVRAQGDSMIEAGIFPGDVLVVDRSLEARHGDVVIAEFNGELTVKRLELKPEVRLVPMNRRHAPVPVPEGAELEIFGVVTTVIHSLRKP</sequence>
<organism evidence="9 10">
    <name type="scientific">Geothermobacter ehrlichii</name>
    <dbReference type="NCBI Taxonomy" id="213224"/>
    <lineage>
        <taxon>Bacteria</taxon>
        <taxon>Pseudomonadati</taxon>
        <taxon>Thermodesulfobacteriota</taxon>
        <taxon>Desulfuromonadia</taxon>
        <taxon>Desulfuromonadales</taxon>
        <taxon>Geothermobacteraceae</taxon>
        <taxon>Geothermobacter</taxon>
    </lineage>
</organism>
<reference evidence="9 10" key="1">
    <citation type="submission" date="2019-07" db="EMBL/GenBank/DDBJ databases">
        <title>Genomic Encyclopedia of Type Strains, Phase IV (KMG-IV): sequencing the most valuable type-strain genomes for metagenomic binning, comparative biology and taxonomic classification.</title>
        <authorList>
            <person name="Goeker M."/>
        </authorList>
    </citation>
    <scope>NUCLEOTIDE SEQUENCE [LARGE SCALE GENOMIC DNA]</scope>
    <source>
        <strain evidence="9 10">SS015</strain>
    </source>
</reference>
<protein>
    <submittedName>
        <fullName evidence="9">SOS response UmuD protein</fullName>
    </submittedName>
</protein>
<dbReference type="PANTHER" id="PTHR33516">
    <property type="entry name" value="LEXA REPRESSOR"/>
    <property type="match status" value="1"/>
</dbReference>
<dbReference type="GO" id="GO:0006355">
    <property type="term" value="P:regulation of DNA-templated transcription"/>
    <property type="evidence" value="ECO:0007669"/>
    <property type="project" value="InterPro"/>
</dbReference>
<evidence type="ECO:0000259" key="8">
    <source>
        <dbReference type="Pfam" id="PF00717"/>
    </source>
</evidence>
<keyword evidence="5" id="KW-0234">DNA repair</keyword>
<keyword evidence="3 7" id="KW-0378">Hydrolase</keyword>
<dbReference type="GO" id="GO:0006281">
    <property type="term" value="P:DNA repair"/>
    <property type="evidence" value="ECO:0007669"/>
    <property type="project" value="UniProtKB-KW"/>
</dbReference>
<dbReference type="SUPFAM" id="SSF51306">
    <property type="entry name" value="LexA/Signal peptidase"/>
    <property type="match status" value="1"/>
</dbReference>
<dbReference type="CDD" id="cd06529">
    <property type="entry name" value="S24_LexA-like"/>
    <property type="match status" value="1"/>
</dbReference>
<dbReference type="PRINTS" id="PR00726">
    <property type="entry name" value="LEXASERPTASE"/>
</dbReference>
<keyword evidence="2" id="KW-0227">DNA damage</keyword>
<accession>A0A5D3WFA8</accession>
<proteinExistence type="inferred from homology"/>
<dbReference type="EMBL" id="VNIB01000014">
    <property type="protein sequence ID" value="TYO96321.1"/>
    <property type="molecule type" value="Genomic_DNA"/>
</dbReference>
<evidence type="ECO:0000256" key="4">
    <source>
        <dbReference type="ARBA" id="ARBA00022813"/>
    </source>
</evidence>
<dbReference type="Gene3D" id="2.10.109.10">
    <property type="entry name" value="Umud Fragment, subunit A"/>
    <property type="match status" value="1"/>
</dbReference>
<evidence type="ECO:0000313" key="10">
    <source>
        <dbReference type="Proteomes" id="UP000324159"/>
    </source>
</evidence>
<feature type="domain" description="Peptidase S24/S26A/S26B/S26C" evidence="8">
    <location>
        <begin position="18"/>
        <end position="133"/>
    </location>
</feature>
<name>A0A5D3WFA8_9BACT</name>
<evidence type="ECO:0000256" key="2">
    <source>
        <dbReference type="ARBA" id="ARBA00022763"/>
    </source>
</evidence>